<feature type="region of interest" description="Disordered" evidence="3">
    <location>
        <begin position="1"/>
        <end position="22"/>
    </location>
</feature>
<evidence type="ECO:0000256" key="1">
    <source>
        <dbReference type="ARBA" id="ARBA00023013"/>
    </source>
</evidence>
<keyword evidence="1" id="KW-0649">Protein kinase inhibitor</keyword>
<dbReference type="PANTHER" id="PTHR33142">
    <property type="entry name" value="CYCLIN-DEPENDENT PROTEIN KINASE INHIBITOR SMR13"/>
    <property type="match status" value="1"/>
</dbReference>
<evidence type="ECO:0000313" key="5">
    <source>
        <dbReference type="Proteomes" id="UP001634007"/>
    </source>
</evidence>
<feature type="region of interest" description="Disordered" evidence="3">
    <location>
        <begin position="34"/>
        <end position="83"/>
    </location>
</feature>
<dbReference type="EMBL" id="JBJKBG010000007">
    <property type="protein sequence ID" value="KAL3731968.1"/>
    <property type="molecule type" value="Genomic_DNA"/>
</dbReference>
<protein>
    <submittedName>
        <fullName evidence="4">Uncharacterized protein</fullName>
    </submittedName>
</protein>
<accession>A0ABD3JWX8</accession>
<proteinExistence type="predicted"/>
<dbReference type="AlphaFoldDB" id="A0ABD3JWX8"/>
<reference evidence="4 5" key="1">
    <citation type="submission" date="2024-11" db="EMBL/GenBank/DDBJ databases">
        <title>Chromosome-level genome assembly of Eucalyptus globulus Labill. provides insights into its genome evolution.</title>
        <authorList>
            <person name="Li X."/>
        </authorList>
    </citation>
    <scope>NUCLEOTIDE SEQUENCE [LARGE SCALE GENOMIC DNA]</scope>
    <source>
        <strain evidence="4">CL2024</strain>
        <tissue evidence="4">Fresh tender leaves</tissue>
    </source>
</reference>
<name>A0ABD3JWX8_EUCGL</name>
<keyword evidence="5" id="KW-1185">Reference proteome</keyword>
<gene>
    <name evidence="4" type="ORF">ACJRO7_028773</name>
</gene>
<keyword evidence="2" id="KW-0131">Cell cycle</keyword>
<sequence>MATHLDTELEFDSSATSMLPRLPPLEVQVRAAEGEAEAEECKTPTSEEHRIPPALTCPAAPRKAKARTTPAVPCKRAPPPPDRLEFFEARSRGEVEGFFRSCEEAAKRRRFFCR</sequence>
<dbReference type="Proteomes" id="UP001634007">
    <property type="component" value="Unassembled WGS sequence"/>
</dbReference>
<comment type="caution">
    <text evidence="4">The sequence shown here is derived from an EMBL/GenBank/DDBJ whole genome shotgun (WGS) entry which is preliminary data.</text>
</comment>
<evidence type="ECO:0000313" key="4">
    <source>
        <dbReference type="EMBL" id="KAL3731968.1"/>
    </source>
</evidence>
<dbReference type="InterPro" id="IPR040389">
    <property type="entry name" value="SMR"/>
</dbReference>
<feature type="compositionally biased region" description="Basic and acidic residues" evidence="3">
    <location>
        <begin position="39"/>
        <end position="51"/>
    </location>
</feature>
<organism evidence="4 5">
    <name type="scientific">Eucalyptus globulus</name>
    <name type="common">Tasmanian blue gum</name>
    <dbReference type="NCBI Taxonomy" id="34317"/>
    <lineage>
        <taxon>Eukaryota</taxon>
        <taxon>Viridiplantae</taxon>
        <taxon>Streptophyta</taxon>
        <taxon>Embryophyta</taxon>
        <taxon>Tracheophyta</taxon>
        <taxon>Spermatophyta</taxon>
        <taxon>Magnoliopsida</taxon>
        <taxon>eudicotyledons</taxon>
        <taxon>Gunneridae</taxon>
        <taxon>Pentapetalae</taxon>
        <taxon>rosids</taxon>
        <taxon>malvids</taxon>
        <taxon>Myrtales</taxon>
        <taxon>Myrtaceae</taxon>
        <taxon>Myrtoideae</taxon>
        <taxon>Eucalypteae</taxon>
        <taxon>Eucalyptus</taxon>
    </lineage>
</organism>
<evidence type="ECO:0000256" key="2">
    <source>
        <dbReference type="ARBA" id="ARBA00023306"/>
    </source>
</evidence>
<evidence type="ECO:0000256" key="3">
    <source>
        <dbReference type="SAM" id="MobiDB-lite"/>
    </source>
</evidence>
<dbReference type="PANTHER" id="PTHR33142:SF13">
    <property type="entry name" value="CYCLIN-DEPENDENT PROTEIN KINASE INHIBITOR SMR1"/>
    <property type="match status" value="1"/>
</dbReference>
<dbReference type="GO" id="GO:0004860">
    <property type="term" value="F:protein kinase inhibitor activity"/>
    <property type="evidence" value="ECO:0007669"/>
    <property type="project" value="UniProtKB-KW"/>
</dbReference>